<dbReference type="AlphaFoldDB" id="A0AA49GL79"/>
<organism evidence="1">
    <name type="scientific">Roseihalotalea indica</name>
    <dbReference type="NCBI Taxonomy" id="2867963"/>
    <lineage>
        <taxon>Bacteria</taxon>
        <taxon>Pseudomonadati</taxon>
        <taxon>Bacteroidota</taxon>
        <taxon>Cytophagia</taxon>
        <taxon>Cytophagales</taxon>
        <taxon>Catalimonadaceae</taxon>
        <taxon>Roseihalotalea</taxon>
    </lineage>
</organism>
<dbReference type="EMBL" id="CP120682">
    <property type="protein sequence ID" value="WKN35794.1"/>
    <property type="molecule type" value="Genomic_DNA"/>
</dbReference>
<dbReference type="Pfam" id="PF21850">
    <property type="entry name" value="DUF6909"/>
    <property type="match status" value="2"/>
</dbReference>
<protein>
    <submittedName>
        <fullName evidence="1">Uncharacterized protein</fullName>
    </submittedName>
</protein>
<proteinExistence type="predicted"/>
<reference evidence="1" key="2">
    <citation type="journal article" date="2024" name="Antonie Van Leeuwenhoek">
        <title>Roseihalotalea indica gen. nov., sp. nov., a halophilic Bacteroidetes from mesopelagic Southwest Indian Ocean with higher carbohydrate metabolic potential.</title>
        <authorList>
            <person name="Chen B."/>
            <person name="Zhang M."/>
            <person name="Lin D."/>
            <person name="Ye J."/>
            <person name="Tang K."/>
        </authorList>
    </citation>
    <scope>NUCLEOTIDE SEQUENCE</scope>
    <source>
        <strain evidence="1">TK19036</strain>
    </source>
</reference>
<dbReference type="InterPro" id="IPR054204">
    <property type="entry name" value="DUF6909"/>
</dbReference>
<evidence type="ECO:0000313" key="1">
    <source>
        <dbReference type="EMBL" id="WKN35794.1"/>
    </source>
</evidence>
<accession>A0AA49GL79</accession>
<reference evidence="1" key="1">
    <citation type="journal article" date="2023" name="Comput. Struct. Biotechnol. J.">
        <title>Discovery of a novel marine Bacteroidetes with a rich repertoire of carbohydrate-active enzymes.</title>
        <authorList>
            <person name="Chen B."/>
            <person name="Liu G."/>
            <person name="Chen Q."/>
            <person name="Wang H."/>
            <person name="Liu L."/>
            <person name="Tang K."/>
        </authorList>
    </citation>
    <scope>NUCLEOTIDE SEQUENCE</scope>
    <source>
        <strain evidence="1">TK19036</strain>
    </source>
</reference>
<sequence length="564" mass="64422">MIRSRAQESRAAIEKLYITMRHLFIRGSYKPLGVSGESLIQALHVLQPEIYGLITDPERVELNGLLYVIDRLPRGIEECRYIKLISREGYEHSSFENIIPSKRRRNCYRVDELQMYVEMTRGRSDIYDILTHLTFLYNEAEKIRKNALDHRGRETPDWIKLRELVEKEARDEECDLEAAYSYLSNILSRTYEESRQAYQQFAADPTRNSLFHIVYYLGKISIEEAQEQEDREIKFSNTLRERIGHHVYGELWSDHIKSILVDKELIGRPVHIISANLHSFINIIYGYHALGRSTYQDIEKLAVEISHEKKIQLFKKLREFALKNGLTEVIDQSGTNISVQIIDTAKLPENSIAPGIVRPEVERDQMPVLLVMDYAFGEQAYECMDELLKPYDEEEGSYPLKVESISIMGKAGILQGRKGDIMIPTAHVFEGTADNYPIDNDLDKAGLEGHGLQVFEGPMITVLGTSLQNKDVLQYFLNSSWQAIGLEMEGAHYQKAIQSAAKIRNSINPDVKLRYAYYASDNPLETGSTLASGSLGLEGVKPTYLIAFNFLGRIFSAVEESTMA</sequence>
<name>A0AA49GL79_9BACT</name>
<gene>
    <name evidence="1" type="ORF">K4G66_25840</name>
</gene>